<feature type="active site" evidence="5">
    <location>
        <position position="243"/>
    </location>
</feature>
<dbReference type="InterPro" id="IPR016163">
    <property type="entry name" value="Ald_DH_C"/>
</dbReference>
<dbReference type="CDD" id="cd07136">
    <property type="entry name" value="ALDH_YwdH-P39616"/>
    <property type="match status" value="1"/>
</dbReference>
<comment type="similarity">
    <text evidence="1 4 7">Belongs to the aldehyde dehydrogenase family.</text>
</comment>
<feature type="active site" evidence="5 6">
    <location>
        <position position="209"/>
    </location>
</feature>
<dbReference type="SUPFAM" id="SSF53720">
    <property type="entry name" value="ALDH-like"/>
    <property type="match status" value="1"/>
</dbReference>
<sequence>MEIQNIVEKQRDYFATGATRPVAFRLNALKRLQEEIKKREPLIHAALKKDLNKSGFESYMTETGMTLAELSYLRKHLKSFCRPRAKLSPLAQFHSRSFTVHEPYGVTLVMSPWNYPFMLCLEPLAGALAAGNCCILKPSAYAPATSAAIRELIEAVFPPEYVAVVEGGRAENTALLEQRFDYIFFTGGVKVGKLVMEKASRNLTPVTLELGGKSPCIVEESADLKTAARRLAFGKYLNAGQTCVAPDYLLIQESIKKPFLALLEKEIRSMFGERPLENPDYPKIINEKHFNRILSLMEGEKLLTGGECRRETLQIAPAVLDEISADAPVMKEEIFGPLLPVLTFREIGEAEKFVQVREKPLACYIFTKKKEVEKRLLSSLSFGGGCVNDTIIHLATSRMGFGGVGGSGMGSYHGKKSFETFSHEKSIVKKYNWIDMPIRYQPYTKKKEKLLRLFLK</sequence>
<dbReference type="FunFam" id="3.40.605.10:FF:000004">
    <property type="entry name" value="Aldehyde dehydrogenase"/>
    <property type="match status" value="1"/>
</dbReference>
<protein>
    <recommendedName>
        <fullName evidence="4">Aldehyde dehydrogenase</fullName>
    </recommendedName>
</protein>
<evidence type="ECO:0000313" key="9">
    <source>
        <dbReference type="EMBL" id="QNM04745.1"/>
    </source>
</evidence>
<dbReference type="AlphaFoldDB" id="A0A7G9G1R3"/>
<dbReference type="EMBL" id="CP060634">
    <property type="protein sequence ID" value="QNM04745.1"/>
    <property type="molecule type" value="Genomic_DNA"/>
</dbReference>
<dbReference type="RefSeq" id="WP_249301363.1">
    <property type="nucleotide sequence ID" value="NZ_CP060634.1"/>
</dbReference>
<evidence type="ECO:0000256" key="1">
    <source>
        <dbReference type="ARBA" id="ARBA00009986"/>
    </source>
</evidence>
<accession>A0A7G9G1R3</accession>
<feature type="domain" description="Aldehyde dehydrogenase" evidence="8">
    <location>
        <begin position="2"/>
        <end position="427"/>
    </location>
</feature>
<evidence type="ECO:0000256" key="3">
    <source>
        <dbReference type="ARBA" id="ARBA00023027"/>
    </source>
</evidence>
<dbReference type="Gene3D" id="3.40.605.10">
    <property type="entry name" value="Aldehyde Dehydrogenase, Chain A, domain 1"/>
    <property type="match status" value="1"/>
</dbReference>
<keyword evidence="2 4" id="KW-0560">Oxidoreductase</keyword>
<dbReference type="KEGG" id="qdo:H9Q78_09790"/>
<evidence type="ECO:0000256" key="7">
    <source>
        <dbReference type="RuleBase" id="RU003345"/>
    </source>
</evidence>
<dbReference type="Gene3D" id="3.40.309.10">
    <property type="entry name" value="Aldehyde Dehydrogenase, Chain A, domain 2"/>
    <property type="match status" value="1"/>
</dbReference>
<reference evidence="9 10" key="1">
    <citation type="submission" date="2020-08" db="EMBL/GenBank/DDBJ databases">
        <authorList>
            <person name="Liu C."/>
            <person name="Sun Q."/>
        </authorList>
    </citation>
    <scope>NUCLEOTIDE SEQUENCE [LARGE SCALE GENOMIC DNA]</scope>
    <source>
        <strain evidence="9 10">NSJ-38</strain>
    </source>
</reference>
<dbReference type="InterPro" id="IPR016160">
    <property type="entry name" value="Ald_DH_CS_CYS"/>
</dbReference>
<dbReference type="PANTHER" id="PTHR43570:SF16">
    <property type="entry name" value="ALDEHYDE DEHYDROGENASE TYPE III, ISOFORM Q"/>
    <property type="match status" value="1"/>
</dbReference>
<evidence type="ECO:0000256" key="2">
    <source>
        <dbReference type="ARBA" id="ARBA00023002"/>
    </source>
</evidence>
<gene>
    <name evidence="9" type="ORF">H9Q78_09790</name>
</gene>
<dbReference type="GO" id="GO:0005737">
    <property type="term" value="C:cytoplasm"/>
    <property type="evidence" value="ECO:0007669"/>
    <property type="project" value="TreeGrafter"/>
</dbReference>
<evidence type="ECO:0000259" key="8">
    <source>
        <dbReference type="Pfam" id="PF00171"/>
    </source>
</evidence>
<dbReference type="GO" id="GO:0006081">
    <property type="term" value="P:aldehyde metabolic process"/>
    <property type="evidence" value="ECO:0007669"/>
    <property type="project" value="InterPro"/>
</dbReference>
<dbReference type="InterPro" id="IPR015590">
    <property type="entry name" value="Aldehyde_DH_dom"/>
</dbReference>
<dbReference type="PANTHER" id="PTHR43570">
    <property type="entry name" value="ALDEHYDE DEHYDROGENASE"/>
    <property type="match status" value="1"/>
</dbReference>
<evidence type="ECO:0000256" key="5">
    <source>
        <dbReference type="PIRSR" id="PIRSR036492-1"/>
    </source>
</evidence>
<name>A0A7G9G1R3_9FIRM</name>
<dbReference type="PROSITE" id="PS00070">
    <property type="entry name" value="ALDEHYDE_DEHYDR_CYS"/>
    <property type="match status" value="1"/>
</dbReference>
<evidence type="ECO:0000313" key="10">
    <source>
        <dbReference type="Proteomes" id="UP000515823"/>
    </source>
</evidence>
<dbReference type="PIRSF" id="PIRSF036492">
    <property type="entry name" value="ALDH"/>
    <property type="match status" value="1"/>
</dbReference>
<dbReference type="FunFam" id="3.40.309.10:FF:000003">
    <property type="entry name" value="Aldehyde dehydrogenase"/>
    <property type="match status" value="1"/>
</dbReference>
<dbReference type="InterPro" id="IPR016161">
    <property type="entry name" value="Ald_DH/histidinol_DH"/>
</dbReference>
<proteinExistence type="inferred from homology"/>
<dbReference type="InterPro" id="IPR012394">
    <property type="entry name" value="Aldehyde_DH_NAD(P)"/>
</dbReference>
<organism evidence="9 10">
    <name type="scientific">Qiania dongpingensis</name>
    <dbReference type="NCBI Taxonomy" id="2763669"/>
    <lineage>
        <taxon>Bacteria</taxon>
        <taxon>Bacillati</taxon>
        <taxon>Bacillota</taxon>
        <taxon>Clostridia</taxon>
        <taxon>Lachnospirales</taxon>
        <taxon>Lachnospiraceae</taxon>
        <taxon>Qiania</taxon>
    </lineage>
</organism>
<evidence type="ECO:0000256" key="4">
    <source>
        <dbReference type="PIRNR" id="PIRNR036492"/>
    </source>
</evidence>
<dbReference type="InterPro" id="IPR029510">
    <property type="entry name" value="Ald_DH_CS_GLU"/>
</dbReference>
<keyword evidence="3" id="KW-0520">NAD</keyword>
<keyword evidence="10" id="KW-1185">Reference proteome</keyword>
<dbReference type="Proteomes" id="UP000515823">
    <property type="component" value="Chromosome"/>
</dbReference>
<dbReference type="Pfam" id="PF00171">
    <property type="entry name" value="Aldedh"/>
    <property type="match status" value="1"/>
</dbReference>
<dbReference type="GO" id="GO:0004029">
    <property type="term" value="F:aldehyde dehydrogenase (NAD+) activity"/>
    <property type="evidence" value="ECO:0007669"/>
    <property type="project" value="TreeGrafter"/>
</dbReference>
<dbReference type="PROSITE" id="PS00687">
    <property type="entry name" value="ALDEHYDE_DEHYDR_GLU"/>
    <property type="match status" value="1"/>
</dbReference>
<dbReference type="InterPro" id="IPR016162">
    <property type="entry name" value="Ald_DH_N"/>
</dbReference>
<evidence type="ECO:0000256" key="6">
    <source>
        <dbReference type="PROSITE-ProRule" id="PRU10007"/>
    </source>
</evidence>